<organism evidence="1 2">
    <name type="scientific">Bacteroides thetaiotaomicron</name>
    <dbReference type="NCBI Taxonomy" id="818"/>
    <lineage>
        <taxon>Bacteria</taxon>
        <taxon>Pseudomonadati</taxon>
        <taxon>Bacteroidota</taxon>
        <taxon>Bacteroidia</taxon>
        <taxon>Bacteroidales</taxon>
        <taxon>Bacteroidaceae</taxon>
        <taxon>Bacteroides</taxon>
    </lineage>
</organism>
<dbReference type="EMBL" id="CZAP01000017">
    <property type="protein sequence ID" value="CUP95748.1"/>
    <property type="molecule type" value="Genomic_DNA"/>
</dbReference>
<evidence type="ECO:0000313" key="2">
    <source>
        <dbReference type="Proteomes" id="UP000095576"/>
    </source>
</evidence>
<dbReference type="RefSeq" id="WP_055300547.1">
    <property type="nucleotide sequence ID" value="NZ_CZAP01000017.1"/>
</dbReference>
<reference evidence="1 2" key="1">
    <citation type="submission" date="2015-09" db="EMBL/GenBank/DDBJ databases">
        <authorList>
            <consortium name="Pathogen Informatics"/>
        </authorList>
    </citation>
    <scope>NUCLEOTIDE SEQUENCE [LARGE SCALE GENOMIC DNA]</scope>
    <source>
        <strain evidence="1 2">2789STDY5834899</strain>
    </source>
</reference>
<dbReference type="AlphaFoldDB" id="A0A174SJA1"/>
<protein>
    <recommendedName>
        <fullName evidence="3">Glycosyltransferase family 1 protein</fullName>
    </recommendedName>
</protein>
<proteinExistence type="predicted"/>
<gene>
    <name evidence="1" type="ORF">ERS852511_03799</name>
</gene>
<evidence type="ECO:0008006" key="3">
    <source>
        <dbReference type="Google" id="ProtNLM"/>
    </source>
</evidence>
<name>A0A174SJA1_BACT4</name>
<dbReference type="SUPFAM" id="SSF53756">
    <property type="entry name" value="UDP-Glycosyltransferase/glycogen phosphorylase"/>
    <property type="match status" value="1"/>
</dbReference>
<dbReference type="Gene3D" id="3.40.50.2000">
    <property type="entry name" value="Glycogen Phosphorylase B"/>
    <property type="match status" value="2"/>
</dbReference>
<accession>A0A174SJA1</accession>
<sequence length="375" mass="44471">MKMLFLIYHGFEEYNGISKKIKYQMEAFRKCGFTTHVCYLTDQQMHKRRWIDDYVIKDYGNTFKAKILKRIDFKSIVDYVKREGISFVYVRHDHNANPFTIYLYRQLQKCGCKIALEIPTYPYDMEYQGFPFSERLNLFVDQRFRKRMAHYVDCIVTFSTLNEIWGRETVQISNGIDFDQIPMKKHYHTTDNVINLMAVAEIHYWHGLDRVLKGLVKYYKESPQTTVMFHIVGEPGEKDREEMLEIIQNGHIEKYVIFYGRKHGEELDGLFEKADMGIGSLGRHRSGITNIKTLKNREYAARGIPFTYSETDEDFDNMPYVLKIMPDESPVNIHDLIDFYQSKTWTPQSIRDSVGHLSWTKQMSKVVDKIKETQR</sequence>
<evidence type="ECO:0000313" key="1">
    <source>
        <dbReference type="EMBL" id="CUP95748.1"/>
    </source>
</evidence>
<dbReference type="Proteomes" id="UP000095576">
    <property type="component" value="Unassembled WGS sequence"/>
</dbReference>